<sequence length="104" mass="11829">MSSLFDQLVTNRSCFHENGGRNNGHASSVSSGLISVTSKNLKLDISQYNDKEEPTIFVCPTKQFFDLQYTASDYKTPSNVCHVRYKLFKEDNELLTLVFANKKQ</sequence>
<keyword evidence="2" id="KW-1185">Reference proteome</keyword>
<dbReference type="Proteomes" id="UP001642360">
    <property type="component" value="Unassembled WGS sequence"/>
</dbReference>
<accession>A0ABC8SHP4</accession>
<evidence type="ECO:0000313" key="2">
    <source>
        <dbReference type="Proteomes" id="UP001642360"/>
    </source>
</evidence>
<feature type="non-terminal residue" evidence="1">
    <location>
        <position position="104"/>
    </location>
</feature>
<reference evidence="1 2" key="1">
    <citation type="submission" date="2024-02" db="EMBL/GenBank/DDBJ databases">
        <authorList>
            <person name="Vignale AGUSTIN F."/>
            <person name="Sosa J E."/>
            <person name="Modenutti C."/>
        </authorList>
    </citation>
    <scope>NUCLEOTIDE SEQUENCE [LARGE SCALE GENOMIC DNA]</scope>
</reference>
<proteinExistence type="predicted"/>
<name>A0ABC8SHP4_9AQUA</name>
<protein>
    <submittedName>
        <fullName evidence="1">Uncharacterized protein</fullName>
    </submittedName>
</protein>
<dbReference type="AlphaFoldDB" id="A0ABC8SHP4"/>
<evidence type="ECO:0000313" key="1">
    <source>
        <dbReference type="EMBL" id="CAK9154092.1"/>
    </source>
</evidence>
<organism evidence="1 2">
    <name type="scientific">Ilex paraguariensis</name>
    <name type="common">yerba mate</name>
    <dbReference type="NCBI Taxonomy" id="185542"/>
    <lineage>
        <taxon>Eukaryota</taxon>
        <taxon>Viridiplantae</taxon>
        <taxon>Streptophyta</taxon>
        <taxon>Embryophyta</taxon>
        <taxon>Tracheophyta</taxon>
        <taxon>Spermatophyta</taxon>
        <taxon>Magnoliopsida</taxon>
        <taxon>eudicotyledons</taxon>
        <taxon>Gunneridae</taxon>
        <taxon>Pentapetalae</taxon>
        <taxon>asterids</taxon>
        <taxon>campanulids</taxon>
        <taxon>Aquifoliales</taxon>
        <taxon>Aquifoliaceae</taxon>
        <taxon>Ilex</taxon>
    </lineage>
</organism>
<comment type="caution">
    <text evidence="1">The sequence shown here is derived from an EMBL/GenBank/DDBJ whole genome shotgun (WGS) entry which is preliminary data.</text>
</comment>
<gene>
    <name evidence="1" type="ORF">ILEXP_LOCUS22400</name>
</gene>
<dbReference type="EMBL" id="CAUOFW020002491">
    <property type="protein sequence ID" value="CAK9154092.1"/>
    <property type="molecule type" value="Genomic_DNA"/>
</dbReference>